<evidence type="ECO:0000259" key="1">
    <source>
        <dbReference type="Pfam" id="PF02272"/>
    </source>
</evidence>
<feature type="non-terminal residue" evidence="3">
    <location>
        <position position="1"/>
    </location>
</feature>
<proteinExistence type="predicted"/>
<dbReference type="PANTHER" id="PTHR30255">
    <property type="entry name" value="SINGLE-STRANDED-DNA-SPECIFIC EXONUCLEASE RECJ"/>
    <property type="match status" value="1"/>
</dbReference>
<protein>
    <submittedName>
        <fullName evidence="3">Uncharacterized protein</fullName>
    </submittedName>
</protein>
<reference evidence="3" key="1">
    <citation type="journal article" date="2015" name="Nature">
        <title>Complex archaea that bridge the gap between prokaryotes and eukaryotes.</title>
        <authorList>
            <person name="Spang A."/>
            <person name="Saw J.H."/>
            <person name="Jorgensen S.L."/>
            <person name="Zaremba-Niedzwiedzka K."/>
            <person name="Martijn J."/>
            <person name="Lind A.E."/>
            <person name="van Eijk R."/>
            <person name="Schleper C."/>
            <person name="Guy L."/>
            <person name="Ettema T.J."/>
        </authorList>
    </citation>
    <scope>NUCLEOTIDE SEQUENCE</scope>
</reference>
<dbReference type="PANTHER" id="PTHR30255:SF2">
    <property type="entry name" value="SINGLE-STRANDED-DNA-SPECIFIC EXONUCLEASE RECJ"/>
    <property type="match status" value="1"/>
</dbReference>
<evidence type="ECO:0000259" key="2">
    <source>
        <dbReference type="Pfam" id="PF21763"/>
    </source>
</evidence>
<dbReference type="InterPro" id="IPR038763">
    <property type="entry name" value="DHH_sf"/>
</dbReference>
<dbReference type="EMBL" id="LAZR01015966">
    <property type="protein sequence ID" value="KKM06552.1"/>
    <property type="molecule type" value="Genomic_DNA"/>
</dbReference>
<dbReference type="InterPro" id="IPR048515">
    <property type="entry name" value="DHH_CID"/>
</dbReference>
<accession>A0A0F9HTS2</accession>
<comment type="caution">
    <text evidence="3">The sequence shown here is derived from an EMBL/GenBank/DDBJ whole genome shotgun (WGS) entry which is preliminary data.</text>
</comment>
<dbReference type="InterPro" id="IPR003156">
    <property type="entry name" value="DHHA1_dom"/>
</dbReference>
<dbReference type="Gene3D" id="3.10.310.30">
    <property type="match status" value="1"/>
</dbReference>
<dbReference type="Pfam" id="PF21763">
    <property type="entry name" value="DHH_CID"/>
    <property type="match status" value="1"/>
</dbReference>
<dbReference type="Pfam" id="PF02272">
    <property type="entry name" value="DHHA1"/>
    <property type="match status" value="1"/>
</dbReference>
<dbReference type="GO" id="GO:0003676">
    <property type="term" value="F:nucleic acid binding"/>
    <property type="evidence" value="ECO:0007669"/>
    <property type="project" value="InterPro"/>
</dbReference>
<feature type="domain" description="DHHA1" evidence="1">
    <location>
        <begin position="240"/>
        <end position="313"/>
    </location>
</feature>
<feature type="domain" description="DHH-CID" evidence="2">
    <location>
        <begin position="47"/>
        <end position="120"/>
    </location>
</feature>
<sequence>SPVTTKQMGHILGVTPRVVEKNLLILEDAQRDELIEVKNDLNFSSIKPLNEAIAYSNDIYLPGLTKDINRSLIFLRTLGILIENSEGNIKSLSDLNREEKQKITSAIIEYASIKLDIDPSKIVEKLIINRYLLKNEVINSKLHDASEFSNLLNACGRTNSASLGIAIAMGDRKRSYQKSQEILKNYKKSLFKSLSWIHDNQKIQQKEYIQYFFGEEIIPENIIGTVSSMLIFENSKEVDLSKPIFGLAKREDEDIYKVSGRAHEKIVNKGINLSKAIRDACELSGLDVLGGGHPPAAGTKIPLDKAELFLENCNIAIQRQLQTE</sequence>
<dbReference type="SUPFAM" id="SSF64182">
    <property type="entry name" value="DHH phosphoesterases"/>
    <property type="match status" value="1"/>
</dbReference>
<dbReference type="InterPro" id="IPR051673">
    <property type="entry name" value="SSDNA_exonuclease_RecJ"/>
</dbReference>
<evidence type="ECO:0000313" key="3">
    <source>
        <dbReference type="EMBL" id="KKM06552.1"/>
    </source>
</evidence>
<dbReference type="AlphaFoldDB" id="A0A0F9HTS2"/>
<organism evidence="3">
    <name type="scientific">marine sediment metagenome</name>
    <dbReference type="NCBI Taxonomy" id="412755"/>
    <lineage>
        <taxon>unclassified sequences</taxon>
        <taxon>metagenomes</taxon>
        <taxon>ecological metagenomes</taxon>
    </lineage>
</organism>
<gene>
    <name evidence="3" type="ORF">LCGC14_1742820</name>
</gene>
<name>A0A0F9HTS2_9ZZZZ</name>